<evidence type="ECO:0000256" key="1">
    <source>
        <dbReference type="SAM" id="Phobius"/>
    </source>
</evidence>
<keyword evidence="1" id="KW-0472">Membrane</keyword>
<keyword evidence="1" id="KW-1133">Transmembrane helix</keyword>
<reference evidence="2 3" key="1">
    <citation type="journal article" date="2018" name="Sci. Rep.">
        <title>Genomic signatures of local adaptation to the degree of environmental predictability in rotifers.</title>
        <authorList>
            <person name="Franch-Gras L."/>
            <person name="Hahn C."/>
            <person name="Garcia-Roger E.M."/>
            <person name="Carmona M.J."/>
            <person name="Serra M."/>
            <person name="Gomez A."/>
        </authorList>
    </citation>
    <scope>NUCLEOTIDE SEQUENCE [LARGE SCALE GENOMIC DNA]</scope>
    <source>
        <strain evidence="2">HYR1</strain>
    </source>
</reference>
<keyword evidence="1" id="KW-0812">Transmembrane</keyword>
<accession>A0A3M7P4W9</accession>
<dbReference type="EMBL" id="REGN01013286">
    <property type="protein sequence ID" value="RMZ94118.1"/>
    <property type="molecule type" value="Genomic_DNA"/>
</dbReference>
<sequence>MITNLVIRSKCSTNRHHTIDHIIHMTLKICTFFCLFCIKFIFNKNNFNTNVIKKDVNRIINANLIYLGLLAQIMINQDQQNQSTSYNTEGTFSFSD</sequence>
<feature type="transmembrane region" description="Helical" evidence="1">
    <location>
        <begin position="21"/>
        <end position="42"/>
    </location>
</feature>
<evidence type="ECO:0000313" key="3">
    <source>
        <dbReference type="Proteomes" id="UP000276133"/>
    </source>
</evidence>
<comment type="caution">
    <text evidence="2">The sequence shown here is derived from an EMBL/GenBank/DDBJ whole genome shotgun (WGS) entry which is preliminary data.</text>
</comment>
<dbReference type="Proteomes" id="UP000276133">
    <property type="component" value="Unassembled WGS sequence"/>
</dbReference>
<protein>
    <recommendedName>
        <fullName evidence="4">Transmembrane protein</fullName>
    </recommendedName>
</protein>
<feature type="non-terminal residue" evidence="2">
    <location>
        <position position="96"/>
    </location>
</feature>
<organism evidence="2 3">
    <name type="scientific">Brachionus plicatilis</name>
    <name type="common">Marine rotifer</name>
    <name type="synonym">Brachionus muelleri</name>
    <dbReference type="NCBI Taxonomy" id="10195"/>
    <lineage>
        <taxon>Eukaryota</taxon>
        <taxon>Metazoa</taxon>
        <taxon>Spiralia</taxon>
        <taxon>Gnathifera</taxon>
        <taxon>Rotifera</taxon>
        <taxon>Eurotatoria</taxon>
        <taxon>Monogononta</taxon>
        <taxon>Pseudotrocha</taxon>
        <taxon>Ploima</taxon>
        <taxon>Brachionidae</taxon>
        <taxon>Brachionus</taxon>
    </lineage>
</organism>
<proteinExistence type="predicted"/>
<dbReference type="AlphaFoldDB" id="A0A3M7P4W9"/>
<gene>
    <name evidence="2" type="ORF">BpHYR1_028155</name>
</gene>
<name>A0A3M7P4W9_BRAPC</name>
<evidence type="ECO:0000313" key="2">
    <source>
        <dbReference type="EMBL" id="RMZ94118.1"/>
    </source>
</evidence>
<evidence type="ECO:0008006" key="4">
    <source>
        <dbReference type="Google" id="ProtNLM"/>
    </source>
</evidence>
<keyword evidence="3" id="KW-1185">Reference proteome</keyword>